<feature type="compositionally biased region" description="Polar residues" evidence="1">
    <location>
        <begin position="871"/>
        <end position="882"/>
    </location>
</feature>
<dbReference type="InterPro" id="IPR019025">
    <property type="entry name" value="Cordon-bleu_ubiquitin_domain"/>
</dbReference>
<feature type="region of interest" description="Disordered" evidence="1">
    <location>
        <begin position="867"/>
        <end position="891"/>
    </location>
</feature>
<accession>A0A401RV33</accession>
<evidence type="ECO:0000259" key="2">
    <source>
        <dbReference type="Pfam" id="PF09469"/>
    </source>
</evidence>
<feature type="region of interest" description="Disordered" evidence="1">
    <location>
        <begin position="911"/>
        <end position="934"/>
    </location>
</feature>
<feature type="compositionally biased region" description="Low complexity" evidence="1">
    <location>
        <begin position="911"/>
        <end position="920"/>
    </location>
</feature>
<dbReference type="OrthoDB" id="8882621at2759"/>
<feature type="compositionally biased region" description="Polar residues" evidence="1">
    <location>
        <begin position="1"/>
        <end position="15"/>
    </location>
</feature>
<feature type="region of interest" description="Disordered" evidence="1">
    <location>
        <begin position="1"/>
        <end position="53"/>
    </location>
</feature>
<dbReference type="GO" id="GO:0003785">
    <property type="term" value="F:actin monomer binding"/>
    <property type="evidence" value="ECO:0007669"/>
    <property type="project" value="InterPro"/>
</dbReference>
<name>A0A401RV33_CHIPU</name>
<protein>
    <recommendedName>
        <fullName evidence="2">Cordon-bleu ubiquitin-like domain-containing protein</fullName>
    </recommendedName>
</protein>
<feature type="compositionally biased region" description="Polar residues" evidence="1">
    <location>
        <begin position="712"/>
        <end position="732"/>
    </location>
</feature>
<evidence type="ECO:0000256" key="1">
    <source>
        <dbReference type="SAM" id="MobiDB-lite"/>
    </source>
</evidence>
<comment type="caution">
    <text evidence="3">The sequence shown here is derived from an EMBL/GenBank/DDBJ whole genome shotgun (WGS) entry which is preliminary data.</text>
</comment>
<feature type="compositionally biased region" description="Polar residues" evidence="1">
    <location>
        <begin position="1046"/>
        <end position="1056"/>
    </location>
</feature>
<dbReference type="AlphaFoldDB" id="A0A401RV33"/>
<feature type="compositionally biased region" description="Polar residues" evidence="1">
    <location>
        <begin position="529"/>
        <end position="540"/>
    </location>
</feature>
<dbReference type="OMA" id="ISQMSDP"/>
<dbReference type="Proteomes" id="UP000287033">
    <property type="component" value="Unassembled WGS sequence"/>
</dbReference>
<feature type="compositionally biased region" description="Low complexity" evidence="1">
    <location>
        <begin position="570"/>
        <end position="583"/>
    </location>
</feature>
<feature type="region of interest" description="Disordered" evidence="1">
    <location>
        <begin position="964"/>
        <end position="993"/>
    </location>
</feature>
<evidence type="ECO:0000313" key="3">
    <source>
        <dbReference type="EMBL" id="GCC22014.1"/>
    </source>
</evidence>
<feature type="compositionally biased region" description="Polar residues" evidence="1">
    <location>
        <begin position="288"/>
        <end position="301"/>
    </location>
</feature>
<sequence length="1154" mass="124845">MQVSESGTATLPTSGKRSKPKAPAPPIFSKHVESSSVTKSREGESKTMEQENNNVNSYFDLTVVLPGGMEQSASINGSTPMMDLLIFLCGKYHLNPSNHTIELMGREKNQVQFKPNTLIGAVEVEKIILKQKNIEEKKKPVSMMPEQTVRVVVNYKKTQKTIVRVSPLVPLQELVPVISNKCEFDPKSTILVKDFESKEPYDLTKSLKELGIREVYALDTSVGFSQANFQDGSIQQGQFHIPANANLEKENKGFFNVFRLSKKKREKPASAPATPLVSQQRPLGMSSASAYCPTYESNTLPSDLPKKRRAPAPPLTVSQSFPKDLTQQSSTRPTSYVFPDANSTEHDLQNMTGSSRQRTGSLGGEVATTRKTKRKAPLPPTKLGDQNPQDNKSDSNQGSVDLCPSPDAADKASASKIPDTSADGQAGIGSEGNLEEIIETEEIRAPDVDDTKAVVSKGEEAPCPPISLNGASNFQNVQTSDEYSSFAVTDKETNIKSEGKISTAEDVCNQIVTEKDKNSKTDIDKDLSVANTNVEEQQVAENKHSDMYQRDSDGMPSVKTMLPPDKRITGESIQTSEETSISGDAGTSPAARHSANSPSSNGPDKDNQKHSDTVEINELEIKKSNSEESDKEVDFQNVHCTGATESTVILTSYATLKGTSAECPQVNNFTLLESSEQQKYAPASNMSADATECTLADKQDKMPVNQPAKECSASNDSLASLSTKDASRSPESPTKIPVLYKCESEPKPKPSNEITRDYIPKIGMTTYKIVPSKSLENEAFVTYGVMPEAEIPDQQTASYVVTVPDTSKESTKQLGTSEEPLTNVIRELTAFHQGAHFDKSAKGRSINPSIKTSHLETTDSKLVADTEDAQSKVQVSRRTQSISERKMKPGSAFLQLHKRSSGQYVSSALARSASLPSQSSIDRGDKFSPKEENGLSIQEVTPTNADDLNVIIPPPPEFTVISEGNAQKELPKSGETSISRPSKPPKVPKKPSVRVTLADTKAVRTTVAAKTYSPTSPSPFARAVSSAVKKAQTNPTCSFKPKSAGIDSSTLSSPTNSAERELHPALTVHNESSHNSLPKQTLSPVGGQEMDCCKIVGNEAQHVQAQLPSPLSTSKPTLISQMSDPGEIHRAVLDAVRSGEGAARLKKVDTLPTM</sequence>
<feature type="compositionally biased region" description="Polar residues" evidence="1">
    <location>
        <begin position="384"/>
        <end position="399"/>
    </location>
</feature>
<organism evidence="3 4">
    <name type="scientific">Chiloscyllium punctatum</name>
    <name type="common">Brownbanded bambooshark</name>
    <name type="synonym">Hemiscyllium punctatum</name>
    <dbReference type="NCBI Taxonomy" id="137246"/>
    <lineage>
        <taxon>Eukaryota</taxon>
        <taxon>Metazoa</taxon>
        <taxon>Chordata</taxon>
        <taxon>Craniata</taxon>
        <taxon>Vertebrata</taxon>
        <taxon>Chondrichthyes</taxon>
        <taxon>Elasmobranchii</taxon>
        <taxon>Galeomorphii</taxon>
        <taxon>Galeoidea</taxon>
        <taxon>Orectolobiformes</taxon>
        <taxon>Hemiscylliidae</taxon>
        <taxon>Chiloscyllium</taxon>
    </lineage>
</organism>
<feature type="region of interest" description="Disordered" evidence="1">
    <location>
        <begin position="288"/>
        <end position="470"/>
    </location>
</feature>
<feature type="compositionally biased region" description="Polar residues" evidence="1">
    <location>
        <begin position="316"/>
        <end position="334"/>
    </location>
</feature>
<feature type="compositionally biased region" description="Basic and acidic residues" evidence="1">
    <location>
        <begin position="39"/>
        <end position="49"/>
    </location>
</feature>
<dbReference type="EMBL" id="BEZZ01000005">
    <property type="protein sequence ID" value="GCC22014.1"/>
    <property type="molecule type" value="Genomic_DNA"/>
</dbReference>
<gene>
    <name evidence="3" type="ORF">chiPu_0000398</name>
</gene>
<feature type="region of interest" description="Disordered" evidence="1">
    <location>
        <begin position="704"/>
        <end position="736"/>
    </location>
</feature>
<feature type="compositionally biased region" description="Basic and acidic residues" evidence="1">
    <location>
        <begin position="541"/>
        <end position="553"/>
    </location>
</feature>
<feature type="compositionally biased region" description="Low complexity" evidence="1">
    <location>
        <begin position="404"/>
        <end position="419"/>
    </location>
</feature>
<feature type="region of interest" description="Disordered" evidence="1">
    <location>
        <begin position="1034"/>
        <end position="1056"/>
    </location>
</feature>
<reference evidence="3 4" key="1">
    <citation type="journal article" date="2018" name="Nat. Ecol. Evol.">
        <title>Shark genomes provide insights into elasmobranch evolution and the origin of vertebrates.</title>
        <authorList>
            <person name="Hara Y"/>
            <person name="Yamaguchi K"/>
            <person name="Onimaru K"/>
            <person name="Kadota M"/>
            <person name="Koyanagi M"/>
            <person name="Keeley SD"/>
            <person name="Tatsumi K"/>
            <person name="Tanaka K"/>
            <person name="Motone F"/>
            <person name="Kageyama Y"/>
            <person name="Nozu R"/>
            <person name="Adachi N"/>
            <person name="Nishimura O"/>
            <person name="Nakagawa R"/>
            <person name="Tanegashima C"/>
            <person name="Kiyatake I"/>
            <person name="Matsumoto R"/>
            <person name="Murakumo K"/>
            <person name="Nishida K"/>
            <person name="Terakita A"/>
            <person name="Kuratani S"/>
            <person name="Sato K"/>
            <person name="Hyodo S Kuraku.S."/>
        </authorList>
    </citation>
    <scope>NUCLEOTIDE SEQUENCE [LARGE SCALE GENOMIC DNA]</scope>
</reference>
<keyword evidence="4" id="KW-1185">Reference proteome</keyword>
<dbReference type="InterPro" id="IPR039895">
    <property type="entry name" value="COBL-like"/>
</dbReference>
<feature type="compositionally biased region" description="Basic and acidic residues" evidence="1">
    <location>
        <begin position="922"/>
        <end position="933"/>
    </location>
</feature>
<dbReference type="STRING" id="137246.A0A401RV33"/>
<evidence type="ECO:0000313" key="4">
    <source>
        <dbReference type="Proteomes" id="UP000287033"/>
    </source>
</evidence>
<feature type="compositionally biased region" description="Basic and acidic residues" evidence="1">
    <location>
        <begin position="515"/>
        <end position="527"/>
    </location>
</feature>
<feature type="compositionally biased region" description="Basic and acidic residues" evidence="1">
    <location>
        <begin position="441"/>
        <end position="460"/>
    </location>
</feature>
<dbReference type="PANTHER" id="PTHR21557">
    <property type="entry name" value="CORDON-BLEU"/>
    <property type="match status" value="1"/>
</dbReference>
<proteinExistence type="predicted"/>
<feature type="compositionally biased region" description="Basic and acidic residues" evidence="1">
    <location>
        <begin position="603"/>
        <end position="632"/>
    </location>
</feature>
<feature type="region of interest" description="Disordered" evidence="1">
    <location>
        <begin position="839"/>
        <end position="858"/>
    </location>
</feature>
<feature type="domain" description="Cordon-bleu ubiquitin-like" evidence="2">
    <location>
        <begin position="138"/>
        <end position="221"/>
    </location>
</feature>
<feature type="compositionally biased region" description="Polar residues" evidence="1">
    <location>
        <begin position="349"/>
        <end position="360"/>
    </location>
</feature>
<dbReference type="Pfam" id="PF09469">
    <property type="entry name" value="Cobl"/>
    <property type="match status" value="1"/>
</dbReference>
<dbReference type="Gene3D" id="3.10.20.90">
    <property type="entry name" value="Phosphatidylinositol 3-kinase Catalytic Subunit, Chain A, domain 1"/>
    <property type="match status" value="1"/>
</dbReference>
<feature type="region of interest" description="Disordered" evidence="1">
    <location>
        <begin position="515"/>
        <end position="632"/>
    </location>
</feature>
<dbReference type="PANTHER" id="PTHR21557:SF2">
    <property type="entry name" value="CORDON-BLEU PROTEIN-LIKE 1"/>
    <property type="match status" value="1"/>
</dbReference>